<evidence type="ECO:0000313" key="1">
    <source>
        <dbReference type="EMBL" id="QIK79738.1"/>
    </source>
</evidence>
<dbReference type="InterPro" id="IPR036520">
    <property type="entry name" value="UPF0759_sf"/>
</dbReference>
<dbReference type="InterPro" id="IPR002763">
    <property type="entry name" value="DUF72"/>
</dbReference>
<proteinExistence type="predicted"/>
<dbReference type="SUPFAM" id="SSF117396">
    <property type="entry name" value="TM1631-like"/>
    <property type="match status" value="1"/>
</dbReference>
<organism evidence="1 2">
    <name type="scientific">Sphingomonas piscis</name>
    <dbReference type="NCBI Taxonomy" id="2714943"/>
    <lineage>
        <taxon>Bacteria</taxon>
        <taxon>Pseudomonadati</taxon>
        <taxon>Pseudomonadota</taxon>
        <taxon>Alphaproteobacteria</taxon>
        <taxon>Sphingomonadales</taxon>
        <taxon>Sphingomonadaceae</taxon>
        <taxon>Sphingomonas</taxon>
    </lineage>
</organism>
<dbReference type="KEGG" id="spii:G7077_13320"/>
<reference evidence="1 2" key="1">
    <citation type="submission" date="2020-03" db="EMBL/GenBank/DDBJ databases">
        <title>Sphingomonas sp. nov., isolated from fish.</title>
        <authorList>
            <person name="Hyun D.-W."/>
            <person name="Bae J.-W."/>
        </authorList>
    </citation>
    <scope>NUCLEOTIDE SEQUENCE [LARGE SCALE GENOMIC DNA]</scope>
    <source>
        <strain evidence="1 2">HDW15B</strain>
    </source>
</reference>
<dbReference type="Pfam" id="PF01904">
    <property type="entry name" value="DUF72"/>
    <property type="match status" value="1"/>
</dbReference>
<sequence>MEPPGVSVPPVSGIHVGCSGWVYRHWKEGFYPPGLPQKRWFEHYADEFGTVEINASFYRLPLPSTFDGWREKAPPGFRYAVKANRFITHLKKLAGCESQVDEFIDLVRRLGPALGPILYQLPPSLHKDLPRLDGFLRRLPTDLEHVVEFRHASWYDEEVLALLESRGAGFVAHDLKDLVSPRWASGRTAYVRFHGTGGKYWGRYSEEQMADWAAWLREQRARGRSAWAYFNNDIHLHAIEDARTLARLLAATS</sequence>
<keyword evidence="2" id="KW-1185">Reference proteome</keyword>
<protein>
    <submittedName>
        <fullName evidence="1">DUF72 domain-containing protein</fullName>
    </submittedName>
</protein>
<accession>A0A6G7YSL2</accession>
<name>A0A6G7YSL2_9SPHN</name>
<gene>
    <name evidence="1" type="ORF">G7077_13320</name>
</gene>
<dbReference type="EMBL" id="CP049869">
    <property type="protein sequence ID" value="QIK79738.1"/>
    <property type="molecule type" value="Genomic_DNA"/>
</dbReference>
<dbReference type="PANTHER" id="PTHR30348:SF4">
    <property type="entry name" value="DUF72 DOMAIN-CONTAINING PROTEIN"/>
    <property type="match status" value="1"/>
</dbReference>
<dbReference type="PANTHER" id="PTHR30348">
    <property type="entry name" value="UNCHARACTERIZED PROTEIN YECE"/>
    <property type="match status" value="1"/>
</dbReference>
<dbReference type="Gene3D" id="3.20.20.410">
    <property type="entry name" value="Protein of unknown function UPF0759"/>
    <property type="match status" value="1"/>
</dbReference>
<evidence type="ECO:0000313" key="2">
    <source>
        <dbReference type="Proteomes" id="UP000503222"/>
    </source>
</evidence>
<dbReference type="AlphaFoldDB" id="A0A6G7YSL2"/>
<dbReference type="Proteomes" id="UP000503222">
    <property type="component" value="Chromosome"/>
</dbReference>